<comment type="caution">
    <text evidence="1">The sequence shown here is derived from an EMBL/GenBank/DDBJ whole genome shotgun (WGS) entry which is preliminary data.</text>
</comment>
<keyword evidence="2" id="KW-1185">Reference proteome</keyword>
<evidence type="ECO:0000313" key="1">
    <source>
        <dbReference type="EMBL" id="KAB5550473.1"/>
    </source>
</evidence>
<accession>A0A5N5M7V3</accession>
<evidence type="ECO:0000313" key="2">
    <source>
        <dbReference type="Proteomes" id="UP000327468"/>
    </source>
</evidence>
<dbReference type="Proteomes" id="UP000327468">
    <property type="component" value="Chromosome 14"/>
</dbReference>
<protein>
    <submittedName>
        <fullName evidence="1">Uncharacterized protein</fullName>
    </submittedName>
</protein>
<name>A0A5N5M7V3_PANHP</name>
<dbReference type="EMBL" id="VFJC01000015">
    <property type="protein sequence ID" value="KAB5550473.1"/>
    <property type="molecule type" value="Genomic_DNA"/>
</dbReference>
<gene>
    <name evidence="1" type="ORF">PHYPO_G00054140</name>
</gene>
<sequence>MHLILYLLHSTNNTSLVYLFSPATDCSCSLAYLVLNYDHAVLRCLRVLEKVWFLTLGYVTADSHLRQQAGNFIMRRNAVRGAPW</sequence>
<organism evidence="1 2">
    <name type="scientific">Pangasianodon hypophthalmus</name>
    <name type="common">Striped catfish</name>
    <name type="synonym">Helicophagus hypophthalmus</name>
    <dbReference type="NCBI Taxonomy" id="310915"/>
    <lineage>
        <taxon>Eukaryota</taxon>
        <taxon>Metazoa</taxon>
        <taxon>Chordata</taxon>
        <taxon>Craniata</taxon>
        <taxon>Vertebrata</taxon>
        <taxon>Euteleostomi</taxon>
        <taxon>Actinopterygii</taxon>
        <taxon>Neopterygii</taxon>
        <taxon>Teleostei</taxon>
        <taxon>Ostariophysi</taxon>
        <taxon>Siluriformes</taxon>
        <taxon>Pangasiidae</taxon>
        <taxon>Pangasianodon</taxon>
    </lineage>
</organism>
<dbReference type="AlphaFoldDB" id="A0A5N5M7V3"/>
<reference evidence="1 2" key="1">
    <citation type="submission" date="2019-06" db="EMBL/GenBank/DDBJ databases">
        <title>A chromosome-scale genome assembly of the striped catfish, Pangasianodon hypophthalmus.</title>
        <authorList>
            <person name="Wen M."/>
            <person name="Zahm M."/>
            <person name="Roques C."/>
            <person name="Cabau C."/>
            <person name="Klopp C."/>
            <person name="Donnadieu C."/>
            <person name="Jouanno E."/>
            <person name="Avarre J.-C."/>
            <person name="Campet M."/>
            <person name="Ha T.T.T."/>
            <person name="Dugue R."/>
            <person name="Lampietro C."/>
            <person name="Louis A."/>
            <person name="Herpin A."/>
            <person name="Echchiki A."/>
            <person name="Berthelot C."/>
            <person name="Parey E."/>
            <person name="Roest-Crollius H."/>
            <person name="Braasch I."/>
            <person name="Postlethwait J."/>
            <person name="Bobe J."/>
            <person name="Montfort J."/>
            <person name="Bouchez O."/>
            <person name="Begum T."/>
            <person name="Schartl M."/>
            <person name="Guiguen Y."/>
        </authorList>
    </citation>
    <scope>NUCLEOTIDE SEQUENCE [LARGE SCALE GENOMIC DNA]</scope>
    <source>
        <strain evidence="1 2">Indonesia</strain>
        <tissue evidence="1">Blood</tissue>
    </source>
</reference>
<proteinExistence type="predicted"/>